<protein>
    <submittedName>
        <fullName evidence="2">Uracil-DNA glycosylase family protein</fullName>
    </submittedName>
</protein>
<accession>A0A935C7W3</accession>
<dbReference type="Pfam" id="PF03167">
    <property type="entry name" value="UDG"/>
    <property type="match status" value="1"/>
</dbReference>
<dbReference type="RefSeq" id="WP_201430841.1">
    <property type="nucleotide sequence ID" value="NZ_JAEQBW010000003.1"/>
</dbReference>
<dbReference type="Proteomes" id="UP000611723">
    <property type="component" value="Unassembled WGS sequence"/>
</dbReference>
<dbReference type="SMART" id="SM00987">
    <property type="entry name" value="UreE_C"/>
    <property type="match status" value="1"/>
</dbReference>
<keyword evidence="3" id="KW-1185">Reference proteome</keyword>
<evidence type="ECO:0000259" key="1">
    <source>
        <dbReference type="SMART" id="SM00986"/>
    </source>
</evidence>
<evidence type="ECO:0000313" key="2">
    <source>
        <dbReference type="EMBL" id="MBK6265165.1"/>
    </source>
</evidence>
<dbReference type="Gene3D" id="3.40.470.10">
    <property type="entry name" value="Uracil-DNA glycosylase-like domain"/>
    <property type="match status" value="1"/>
</dbReference>
<dbReference type="CDD" id="cd10033">
    <property type="entry name" value="UDG_like"/>
    <property type="match status" value="1"/>
</dbReference>
<dbReference type="EMBL" id="JAEQBW010000003">
    <property type="protein sequence ID" value="MBK6265165.1"/>
    <property type="molecule type" value="Genomic_DNA"/>
</dbReference>
<evidence type="ECO:0000313" key="3">
    <source>
        <dbReference type="Proteomes" id="UP000611723"/>
    </source>
</evidence>
<gene>
    <name evidence="2" type="ORF">JKA74_08955</name>
</gene>
<proteinExistence type="predicted"/>
<dbReference type="InterPro" id="IPR036895">
    <property type="entry name" value="Uracil-DNA_glycosylase-like_sf"/>
</dbReference>
<dbReference type="InterPro" id="IPR047124">
    <property type="entry name" value="HI_0220.2"/>
</dbReference>
<dbReference type="InterPro" id="IPR005122">
    <property type="entry name" value="Uracil-DNA_glycosylase-like"/>
</dbReference>
<organism evidence="2 3">
    <name type="scientific">Marivirga aurantiaca</name>
    <dbReference type="NCBI Taxonomy" id="2802615"/>
    <lineage>
        <taxon>Bacteria</taxon>
        <taxon>Pseudomonadati</taxon>
        <taxon>Bacteroidota</taxon>
        <taxon>Cytophagia</taxon>
        <taxon>Cytophagales</taxon>
        <taxon>Marivirgaceae</taxon>
        <taxon>Marivirga</taxon>
    </lineage>
</organism>
<feature type="domain" description="Uracil-DNA glycosylase-like" evidence="1">
    <location>
        <begin position="29"/>
        <end position="186"/>
    </location>
</feature>
<reference evidence="2" key="1">
    <citation type="submission" date="2021-01" db="EMBL/GenBank/DDBJ databases">
        <title>Marivirga aurantiaca sp. nov., isolated from intertidal surface sediments.</title>
        <authorList>
            <person name="Zhang M."/>
        </authorList>
    </citation>
    <scope>NUCLEOTIDE SEQUENCE</scope>
    <source>
        <strain evidence="2">S37H4</strain>
    </source>
</reference>
<dbReference type="PANTHER" id="PTHR42160">
    <property type="entry name" value="URACIL-DNA GLYCOSYLASE SUPERFAMILY PROTEIN"/>
    <property type="match status" value="1"/>
</dbReference>
<dbReference type="SMART" id="SM00986">
    <property type="entry name" value="UDG"/>
    <property type="match status" value="1"/>
</dbReference>
<name>A0A935C7W3_9BACT</name>
<dbReference type="PANTHER" id="PTHR42160:SF1">
    <property type="entry name" value="URACIL-DNA GLYCOSYLASE SUPERFAMILY PROTEIN"/>
    <property type="match status" value="1"/>
</dbReference>
<comment type="caution">
    <text evidence="2">The sequence shown here is derived from an EMBL/GenBank/DDBJ whole genome shotgun (WGS) entry which is preliminary data.</text>
</comment>
<dbReference type="AlphaFoldDB" id="A0A935C7W3"/>
<dbReference type="SUPFAM" id="SSF52141">
    <property type="entry name" value="Uracil-DNA glycosylase-like"/>
    <property type="match status" value="1"/>
</dbReference>
<sequence length="196" mass="21912">MANNINKLLQEIKGCNVCKNHLPHGANPVLTAGVSSRIVVVGQAPGRAVHETGIPWNDKSGDNLRSWMGVGKSIFYNTHMISLIPAGFCYPGTGKNGDLPPRKECAPMWHQKLLNEMGQVELIILAGQYAQKHYLNKSAKGNLTATVQNFEEYLPKFFPLPHPSPRNNIWQAKNRWFKAEVLPVLKNEVNRILSHK</sequence>